<evidence type="ECO:0000313" key="2">
    <source>
        <dbReference type="Proteomes" id="UP000001572"/>
    </source>
</evidence>
<organism evidence="1 2">
    <name type="scientific">Alkaliphilus metalliredigens (strain QYMF)</name>
    <dbReference type="NCBI Taxonomy" id="293826"/>
    <lineage>
        <taxon>Bacteria</taxon>
        <taxon>Bacillati</taxon>
        <taxon>Bacillota</taxon>
        <taxon>Clostridia</taxon>
        <taxon>Peptostreptococcales</taxon>
        <taxon>Natronincolaceae</taxon>
        <taxon>Alkaliphilus</taxon>
    </lineage>
</organism>
<accession>A6TRE9</accession>
<dbReference type="KEGG" id="amt:Amet_2615"/>
<dbReference type="Proteomes" id="UP000001572">
    <property type="component" value="Chromosome"/>
</dbReference>
<evidence type="ECO:0000313" key="1">
    <source>
        <dbReference type="EMBL" id="ABR48767.1"/>
    </source>
</evidence>
<dbReference type="RefSeq" id="WP_012063741.1">
    <property type="nucleotide sequence ID" value="NC_009633.1"/>
</dbReference>
<dbReference type="OrthoDB" id="2940519at2"/>
<dbReference type="AlphaFoldDB" id="A6TRE9"/>
<keyword evidence="2" id="KW-1185">Reference proteome</keyword>
<dbReference type="HOGENOM" id="CLU_1583118_0_0_9"/>
<name>A6TRE9_ALKMQ</name>
<dbReference type="EMBL" id="CP000724">
    <property type="protein sequence ID" value="ABR48767.1"/>
    <property type="molecule type" value="Genomic_DNA"/>
</dbReference>
<sequence length="168" mass="18799">MKKALKILLGITAVIIVISFLGGNSDNNDEVDPVDDVAAIENAQEEKSINPYEGEKAELYDLIAGIINEGGYLNTTVNEITLNKDMNSGEGGYILLVRGTFDIKNSRENGNDVLRMYSNDLMGTLAKEGVEDIIESAIFWHDDYNDRTVKYSYEYKDGQYEMYDVMGE</sequence>
<reference evidence="2" key="1">
    <citation type="journal article" date="2016" name="Genome Announc.">
        <title>Complete genome sequence of Alkaliphilus metalliredigens strain QYMF, an alkaliphilic and metal-reducing bacterium isolated from borax-contaminated leachate ponds.</title>
        <authorList>
            <person name="Hwang C."/>
            <person name="Copeland A."/>
            <person name="Lucas S."/>
            <person name="Lapidus A."/>
            <person name="Barry K."/>
            <person name="Detter J.C."/>
            <person name="Glavina Del Rio T."/>
            <person name="Hammon N."/>
            <person name="Israni S."/>
            <person name="Dalin E."/>
            <person name="Tice H."/>
            <person name="Pitluck S."/>
            <person name="Chertkov O."/>
            <person name="Brettin T."/>
            <person name="Bruce D."/>
            <person name="Han C."/>
            <person name="Schmutz J."/>
            <person name="Larimer F."/>
            <person name="Land M.L."/>
            <person name="Hauser L."/>
            <person name="Kyrpides N."/>
            <person name="Mikhailova N."/>
            <person name="Ye Q."/>
            <person name="Zhou J."/>
            <person name="Richardson P."/>
            <person name="Fields M.W."/>
        </authorList>
    </citation>
    <scope>NUCLEOTIDE SEQUENCE [LARGE SCALE GENOMIC DNA]</scope>
    <source>
        <strain evidence="2">QYMF</strain>
    </source>
</reference>
<proteinExistence type="predicted"/>
<protein>
    <submittedName>
        <fullName evidence="1">Uncharacterized protein</fullName>
    </submittedName>
</protein>
<gene>
    <name evidence="1" type="ordered locus">Amet_2615</name>
</gene>